<dbReference type="InterPro" id="IPR006913">
    <property type="entry name" value="CENP-V/GFA"/>
</dbReference>
<dbReference type="SUPFAM" id="SSF51316">
    <property type="entry name" value="Mss4-like"/>
    <property type="match status" value="2"/>
</dbReference>
<comment type="similarity">
    <text evidence="1">Belongs to the Gfa family.</text>
</comment>
<dbReference type="PANTHER" id="PTHR28620:SF1">
    <property type="entry name" value="CENP-V_GFA DOMAIN-CONTAINING PROTEIN"/>
    <property type="match status" value="1"/>
</dbReference>
<dbReference type="Gene3D" id="2.170.150.70">
    <property type="match status" value="2"/>
</dbReference>
<evidence type="ECO:0000259" key="4">
    <source>
        <dbReference type="PROSITE" id="PS51891"/>
    </source>
</evidence>
<organism evidence="5 6">
    <name type="scientific">Anthostomella pinea</name>
    <dbReference type="NCBI Taxonomy" id="933095"/>
    <lineage>
        <taxon>Eukaryota</taxon>
        <taxon>Fungi</taxon>
        <taxon>Dikarya</taxon>
        <taxon>Ascomycota</taxon>
        <taxon>Pezizomycotina</taxon>
        <taxon>Sordariomycetes</taxon>
        <taxon>Xylariomycetidae</taxon>
        <taxon>Xylariales</taxon>
        <taxon>Xylariaceae</taxon>
        <taxon>Anthostomella</taxon>
    </lineage>
</organism>
<feature type="domain" description="CENP-V/GFA" evidence="4">
    <location>
        <begin position="12"/>
        <end position="122"/>
    </location>
</feature>
<dbReference type="GO" id="GO:0046872">
    <property type="term" value="F:metal ion binding"/>
    <property type="evidence" value="ECO:0007669"/>
    <property type="project" value="UniProtKB-KW"/>
</dbReference>
<dbReference type="GO" id="GO:0016846">
    <property type="term" value="F:carbon-sulfur lyase activity"/>
    <property type="evidence" value="ECO:0007669"/>
    <property type="project" value="InterPro"/>
</dbReference>
<keyword evidence="2" id="KW-0479">Metal-binding</keyword>
<dbReference type="Pfam" id="PF04828">
    <property type="entry name" value="GFA"/>
    <property type="match status" value="2"/>
</dbReference>
<keyword evidence="3" id="KW-0862">Zinc</keyword>
<dbReference type="AlphaFoldDB" id="A0AAI8VX44"/>
<feature type="domain" description="CENP-V/GFA" evidence="4">
    <location>
        <begin position="150"/>
        <end position="287"/>
    </location>
</feature>
<comment type="caution">
    <text evidence="5">The sequence shown here is derived from an EMBL/GenBank/DDBJ whole genome shotgun (WGS) entry which is preliminary data.</text>
</comment>
<keyword evidence="6" id="KW-1185">Reference proteome</keyword>
<dbReference type="EMBL" id="CAUWAG010000020">
    <property type="protein sequence ID" value="CAJ2512687.1"/>
    <property type="molecule type" value="Genomic_DNA"/>
</dbReference>
<evidence type="ECO:0000256" key="3">
    <source>
        <dbReference type="ARBA" id="ARBA00022833"/>
    </source>
</evidence>
<proteinExistence type="inferred from homology"/>
<evidence type="ECO:0000313" key="5">
    <source>
        <dbReference type="EMBL" id="CAJ2512687.1"/>
    </source>
</evidence>
<name>A0AAI8VX44_9PEZI</name>
<evidence type="ECO:0000256" key="2">
    <source>
        <dbReference type="ARBA" id="ARBA00022723"/>
    </source>
</evidence>
<sequence>MTADDEKPLMIYRGNCHCAAYVFEAKLPEVSKGIPCNCSSCYKRGAICSPTTAQVTFVKGDPATLSTYTFGSKRFKHQFCSSCGSYLICSVTTTSPQGEVTYVNLRVIQDLSVWDLDIVPYDGASRLPAYEPPVFKGEEPGAEIERAKVYTGSCHCGAVTLALKSQPLDETYEEKVIECNCSICSRNAYCWVYPKKNQVTIDGAENLSYYAFGRGIGQKSFCKTCFVPIHNRFEFTDEQLAAMSQEDREWASRGMAMCPVNLRLLEGVDLSSLKVQKVTESVLREPRYVNP</sequence>
<dbReference type="InterPro" id="IPR011057">
    <property type="entry name" value="Mss4-like_sf"/>
</dbReference>
<accession>A0AAI8VX44</accession>
<protein>
    <submittedName>
        <fullName evidence="5">Uu.00g008060.m01.CDS01</fullName>
    </submittedName>
</protein>
<evidence type="ECO:0000313" key="6">
    <source>
        <dbReference type="Proteomes" id="UP001295740"/>
    </source>
</evidence>
<dbReference type="InterPro" id="IPR052355">
    <property type="entry name" value="CENP-V-like"/>
</dbReference>
<dbReference type="PANTHER" id="PTHR28620">
    <property type="entry name" value="CENTROMERE PROTEIN V"/>
    <property type="match status" value="1"/>
</dbReference>
<dbReference type="Proteomes" id="UP001295740">
    <property type="component" value="Unassembled WGS sequence"/>
</dbReference>
<dbReference type="PROSITE" id="PS51891">
    <property type="entry name" value="CENP_V_GFA"/>
    <property type="match status" value="2"/>
</dbReference>
<gene>
    <name evidence="5" type="ORF">KHLLAP_LOCUS13155</name>
</gene>
<evidence type="ECO:0000256" key="1">
    <source>
        <dbReference type="ARBA" id="ARBA00005495"/>
    </source>
</evidence>
<reference evidence="5" key="1">
    <citation type="submission" date="2023-10" db="EMBL/GenBank/DDBJ databases">
        <authorList>
            <person name="Hackl T."/>
        </authorList>
    </citation>
    <scope>NUCLEOTIDE SEQUENCE</scope>
</reference>